<dbReference type="GO" id="GO:0004497">
    <property type="term" value="F:monooxygenase activity"/>
    <property type="evidence" value="ECO:0007669"/>
    <property type="project" value="TreeGrafter"/>
</dbReference>
<protein>
    <recommendedName>
        <fullName evidence="5">FAD/NAD(P)-binding domain-containing protein</fullName>
    </recommendedName>
</protein>
<accession>A0A1V6T8P7</accession>
<dbReference type="PANTHER" id="PTHR43539">
    <property type="entry name" value="FLAVIN-BINDING MONOOXYGENASE-LIKE PROTEIN (AFU_ORTHOLOGUE AFUA_4G09220)"/>
    <property type="match status" value="1"/>
</dbReference>
<keyword evidence="1" id="KW-0560">Oxidoreductase</keyword>
<dbReference type="PANTHER" id="PTHR43539:SF68">
    <property type="entry name" value="FLAVIN-BINDING MONOOXYGENASE-LIKE PROTEIN (AFU_ORTHOLOGUE AFUA_4G09220)"/>
    <property type="match status" value="1"/>
</dbReference>
<feature type="compositionally biased region" description="Low complexity" evidence="2">
    <location>
        <begin position="21"/>
        <end position="31"/>
    </location>
</feature>
<dbReference type="OrthoDB" id="74360at2759"/>
<dbReference type="PRINTS" id="PR00411">
    <property type="entry name" value="PNDRDTASEI"/>
</dbReference>
<comment type="caution">
    <text evidence="3">The sequence shown here is derived from an EMBL/GenBank/DDBJ whole genome shotgun (WGS) entry which is preliminary data.</text>
</comment>
<dbReference type="AlphaFoldDB" id="A0A1V6T8P7"/>
<sequence length="623" mass="68877">MAVPSHERVEPGSYNIPKGTLPPTSTTTPTPEQVDKISSNLIQQLNTSIKSSNWSSLKSIFLENSYWRDHLVLSWDFRTLAGHSKIAEYISSAGELVSSLSIEIDRSSALRAPHAGPIDAIGEVHGIEFYVKIGSSIGDADGIVRLAQDGGEWRIFTVFTSLVGIKGGEELTGLNRPAGVKHGAQSGRKNWLDRRVADMNYEDGVQPDVLVVGAGQAGLTAAARLKMLDVNTLIVDREDEIGDSWRNRYHQLVLHDPVWFDHMPYIPFPAHWPIFTPKDKLADFFESYVKLLELNVWTRSEVKSSSWDEGKKLWTVTIERKNTNGITETRTLHPKHVVQATGHSGKKNMPAIKGMENFKGDRLCHSSEWPGAQEGSTGKKAVVIGSCNSGHDIVQDYFEKGYDVTMIQRSSTCVVSSDSIVNIALKGLYEEAGPPTEDADLYLWSIPPPLFKLQQTKVTQATNKNDAKTIEGLEKAGFKVDKGPMDSGLLIKYLQRGGGYYIDVGASQLIIDGKVKVKHGQEITEILANGLRFADGSEVQADEIVLATGYQNMRTQARAIFGDELADAVGDVWGWDEEGEMRNIWRCSGHPGFWFMGGNLALCRYYSRLLALQIKASLEGLRK</sequence>
<dbReference type="EMBL" id="MLKD01000010">
    <property type="protein sequence ID" value="OQE22374.1"/>
    <property type="molecule type" value="Genomic_DNA"/>
</dbReference>
<evidence type="ECO:0008006" key="5">
    <source>
        <dbReference type="Google" id="ProtNLM"/>
    </source>
</evidence>
<dbReference type="GO" id="GO:0050660">
    <property type="term" value="F:flavin adenine dinucleotide binding"/>
    <property type="evidence" value="ECO:0007669"/>
    <property type="project" value="TreeGrafter"/>
</dbReference>
<feature type="compositionally biased region" description="Basic and acidic residues" evidence="2">
    <location>
        <begin position="1"/>
        <end position="10"/>
    </location>
</feature>
<name>A0A1V6T8P7_9EURO</name>
<gene>
    <name evidence="3" type="ORF">PENSTE_c010G08577</name>
</gene>
<organism evidence="3 4">
    <name type="scientific">Penicillium steckii</name>
    <dbReference type="NCBI Taxonomy" id="303698"/>
    <lineage>
        <taxon>Eukaryota</taxon>
        <taxon>Fungi</taxon>
        <taxon>Dikarya</taxon>
        <taxon>Ascomycota</taxon>
        <taxon>Pezizomycotina</taxon>
        <taxon>Eurotiomycetes</taxon>
        <taxon>Eurotiomycetidae</taxon>
        <taxon>Eurotiales</taxon>
        <taxon>Aspergillaceae</taxon>
        <taxon>Penicillium</taxon>
    </lineage>
</organism>
<dbReference type="SUPFAM" id="SSF51905">
    <property type="entry name" value="FAD/NAD(P)-binding domain"/>
    <property type="match status" value="1"/>
</dbReference>
<proteinExistence type="predicted"/>
<dbReference type="InterPro" id="IPR036188">
    <property type="entry name" value="FAD/NAD-bd_sf"/>
</dbReference>
<dbReference type="STRING" id="303698.A0A1V6T8P7"/>
<evidence type="ECO:0000256" key="1">
    <source>
        <dbReference type="ARBA" id="ARBA00023002"/>
    </source>
</evidence>
<reference evidence="4" key="1">
    <citation type="journal article" date="2017" name="Nat. Microbiol.">
        <title>Global analysis of biosynthetic gene clusters reveals vast potential of secondary metabolite production in Penicillium species.</title>
        <authorList>
            <person name="Nielsen J.C."/>
            <person name="Grijseels S."/>
            <person name="Prigent S."/>
            <person name="Ji B."/>
            <person name="Dainat J."/>
            <person name="Nielsen K.F."/>
            <person name="Frisvad J.C."/>
            <person name="Workman M."/>
            <person name="Nielsen J."/>
        </authorList>
    </citation>
    <scope>NUCLEOTIDE SEQUENCE [LARGE SCALE GENOMIC DNA]</scope>
    <source>
        <strain evidence="4">IBT 24891</strain>
    </source>
</reference>
<feature type="region of interest" description="Disordered" evidence="2">
    <location>
        <begin position="1"/>
        <end position="31"/>
    </location>
</feature>
<dbReference type="Proteomes" id="UP000191285">
    <property type="component" value="Unassembled WGS sequence"/>
</dbReference>
<evidence type="ECO:0000313" key="4">
    <source>
        <dbReference type="Proteomes" id="UP000191285"/>
    </source>
</evidence>
<keyword evidence="4" id="KW-1185">Reference proteome</keyword>
<dbReference type="InterPro" id="IPR050982">
    <property type="entry name" value="Auxin_biosynth/cation_transpt"/>
</dbReference>
<evidence type="ECO:0000313" key="3">
    <source>
        <dbReference type="EMBL" id="OQE22374.1"/>
    </source>
</evidence>
<dbReference type="Pfam" id="PF13738">
    <property type="entry name" value="Pyr_redox_3"/>
    <property type="match status" value="1"/>
</dbReference>
<dbReference type="Gene3D" id="3.50.50.60">
    <property type="entry name" value="FAD/NAD(P)-binding domain"/>
    <property type="match status" value="1"/>
</dbReference>
<evidence type="ECO:0000256" key="2">
    <source>
        <dbReference type="SAM" id="MobiDB-lite"/>
    </source>
</evidence>